<evidence type="ECO:0000313" key="4">
    <source>
        <dbReference type="Proteomes" id="UP000198785"/>
    </source>
</evidence>
<dbReference type="InterPro" id="IPR011040">
    <property type="entry name" value="Sialidase"/>
</dbReference>
<dbReference type="SUPFAM" id="SSF50939">
    <property type="entry name" value="Sialidases"/>
    <property type="match status" value="1"/>
</dbReference>
<dbReference type="Gene3D" id="2.120.10.10">
    <property type="match status" value="1"/>
</dbReference>
<organism evidence="3 4">
    <name type="scientific">Sphingobacterium wenxiniae</name>
    <dbReference type="NCBI Taxonomy" id="683125"/>
    <lineage>
        <taxon>Bacteria</taxon>
        <taxon>Pseudomonadati</taxon>
        <taxon>Bacteroidota</taxon>
        <taxon>Sphingobacteriia</taxon>
        <taxon>Sphingobacteriales</taxon>
        <taxon>Sphingobacteriaceae</taxon>
        <taxon>Sphingobacterium</taxon>
    </lineage>
</organism>
<reference evidence="3 4" key="1">
    <citation type="submission" date="2016-10" db="EMBL/GenBank/DDBJ databases">
        <authorList>
            <person name="de Groot N.N."/>
        </authorList>
    </citation>
    <scope>NUCLEOTIDE SEQUENCE [LARGE SCALE GENOMIC DNA]</scope>
    <source>
        <strain evidence="3 4">DSM 22789</strain>
    </source>
</reference>
<dbReference type="RefSeq" id="WP_093366922.1">
    <property type="nucleotide sequence ID" value="NZ_FOZZ01000011.1"/>
</dbReference>
<evidence type="ECO:0000256" key="1">
    <source>
        <dbReference type="SAM" id="SignalP"/>
    </source>
</evidence>
<proteinExistence type="predicted"/>
<dbReference type="PANTHER" id="PTHR43752">
    <property type="entry name" value="BNR/ASP-BOX REPEAT FAMILY PROTEIN"/>
    <property type="match status" value="1"/>
</dbReference>
<evidence type="ECO:0000313" key="3">
    <source>
        <dbReference type="EMBL" id="SFT08716.1"/>
    </source>
</evidence>
<keyword evidence="4" id="KW-1185">Reference proteome</keyword>
<feature type="domain" description="Sialidase" evidence="2">
    <location>
        <begin position="201"/>
        <end position="367"/>
    </location>
</feature>
<dbReference type="EMBL" id="FOZZ01000011">
    <property type="protein sequence ID" value="SFT08716.1"/>
    <property type="molecule type" value="Genomic_DNA"/>
</dbReference>
<keyword evidence="1" id="KW-0732">Signal</keyword>
<dbReference type="STRING" id="683125.SAMN05660206_11172"/>
<dbReference type="InterPro" id="IPR036278">
    <property type="entry name" value="Sialidase_sf"/>
</dbReference>
<accession>A0A1I6V522</accession>
<evidence type="ECO:0000259" key="2">
    <source>
        <dbReference type="Pfam" id="PF13088"/>
    </source>
</evidence>
<name>A0A1I6V522_9SPHI</name>
<gene>
    <name evidence="3" type="ORF">SAMN05660206_11172</name>
</gene>
<dbReference type="Proteomes" id="UP000198785">
    <property type="component" value="Unassembled WGS sequence"/>
</dbReference>
<feature type="signal peptide" evidence="1">
    <location>
        <begin position="1"/>
        <end position="19"/>
    </location>
</feature>
<dbReference type="Pfam" id="PF13088">
    <property type="entry name" value="BNR_2"/>
    <property type="match status" value="2"/>
</dbReference>
<dbReference type="PANTHER" id="PTHR43752:SF2">
    <property type="entry name" value="BNR_ASP-BOX REPEAT FAMILY PROTEIN"/>
    <property type="match status" value="1"/>
</dbReference>
<feature type="domain" description="Sialidase" evidence="2">
    <location>
        <begin position="51"/>
        <end position="150"/>
    </location>
</feature>
<dbReference type="CDD" id="cd15482">
    <property type="entry name" value="Sialidase_non-viral"/>
    <property type="match status" value="1"/>
</dbReference>
<dbReference type="OrthoDB" id="41724at2"/>
<feature type="chain" id="PRO_5011699866" evidence="1">
    <location>
        <begin position="20"/>
        <end position="390"/>
    </location>
</feature>
<protein>
    <submittedName>
        <fullName evidence="3">Predicted neuraminidase (Sialidase)</fullName>
    </submittedName>
</protein>
<dbReference type="AlphaFoldDB" id="A0A1I6V522"/>
<sequence length="390" mass="44153">MKRIYVAFLCMTCCFLAFSQQSHFKVAERNFIFSLQPQHVHGSSIVELPDGNLLAAWFQGSGERTADDVKVMGAKYSLKEKKWGAPYVLADTDGLPDCNPVLFIHKDKLHLVWIAVHANRWEYSILRVKSSTDFDKEQVNWTWQDNILLKPGALFVDEVKKRFKELPVVDHGWAEYAPKYDEMIIKASEDLMKRSFGWMTRIKPLLLSSGRLLLPVYSDGLNFSLMAYSDDDGLHWKPSLPVVGRGNIQPALIENSKGEIFAYMRDTGDKPALLHYSISTDQGLSWTASQEIDIASTASVEVVKVAQQNWLLLVNDTEKGRYRLSLYQSKDEGKTWKNLGPIVEDKAHTGSFSYPAMIVSSKGIVHLTYSHHKTGESKTIEHVIIDPNSL</sequence>